<dbReference type="GO" id="GO:0007156">
    <property type="term" value="P:homophilic cell adhesion via plasma membrane adhesion molecules"/>
    <property type="evidence" value="ECO:0007669"/>
    <property type="project" value="InterPro"/>
</dbReference>
<keyword evidence="2 11" id="KW-0812">Transmembrane</keyword>
<evidence type="ECO:0000256" key="3">
    <source>
        <dbReference type="ARBA" id="ARBA00022737"/>
    </source>
</evidence>
<feature type="domain" description="Cadherin" evidence="12">
    <location>
        <begin position="536"/>
        <end position="681"/>
    </location>
</feature>
<evidence type="ECO:0000256" key="8">
    <source>
        <dbReference type="ARBA" id="ARBA00023180"/>
    </source>
</evidence>
<feature type="domain" description="Cadherin" evidence="12">
    <location>
        <begin position="961"/>
        <end position="1118"/>
    </location>
</feature>
<organism evidence="13 14">
    <name type="scientific">Clonorchis sinensis</name>
    <name type="common">Chinese liver fluke</name>
    <dbReference type="NCBI Taxonomy" id="79923"/>
    <lineage>
        <taxon>Eukaryota</taxon>
        <taxon>Metazoa</taxon>
        <taxon>Spiralia</taxon>
        <taxon>Lophotrochozoa</taxon>
        <taxon>Platyhelminthes</taxon>
        <taxon>Trematoda</taxon>
        <taxon>Digenea</taxon>
        <taxon>Opisthorchiida</taxon>
        <taxon>Opisthorchiata</taxon>
        <taxon>Opisthorchiidae</taxon>
        <taxon>Clonorchis</taxon>
    </lineage>
</organism>
<feature type="domain" description="Cadherin" evidence="12">
    <location>
        <begin position="51"/>
        <end position="224"/>
    </location>
</feature>
<proteinExistence type="predicted"/>
<evidence type="ECO:0000256" key="11">
    <source>
        <dbReference type="SAM" id="Phobius"/>
    </source>
</evidence>
<keyword evidence="14" id="KW-1185">Reference proteome</keyword>
<feature type="domain" description="Cadherin" evidence="12">
    <location>
        <begin position="249"/>
        <end position="355"/>
    </location>
</feature>
<protein>
    <submittedName>
        <fullName evidence="13">Protocadherin-11 X-linked</fullName>
    </submittedName>
</protein>
<dbReference type="PANTHER" id="PTHR24028">
    <property type="entry name" value="CADHERIN-87A"/>
    <property type="match status" value="1"/>
</dbReference>
<dbReference type="Gene3D" id="2.60.40.60">
    <property type="entry name" value="Cadherins"/>
    <property type="match status" value="7"/>
</dbReference>
<dbReference type="EMBL" id="NIRI02000042">
    <property type="protein sequence ID" value="KAG5449072.1"/>
    <property type="molecule type" value="Genomic_DNA"/>
</dbReference>
<feature type="transmembrane region" description="Helical" evidence="11">
    <location>
        <begin position="1175"/>
        <end position="1197"/>
    </location>
</feature>
<evidence type="ECO:0000259" key="12">
    <source>
        <dbReference type="PROSITE" id="PS50268"/>
    </source>
</evidence>
<dbReference type="InterPro" id="IPR020894">
    <property type="entry name" value="Cadherin_CS"/>
</dbReference>
<evidence type="ECO:0000256" key="1">
    <source>
        <dbReference type="ARBA" id="ARBA00004167"/>
    </source>
</evidence>
<keyword evidence="6 11" id="KW-1133">Transmembrane helix</keyword>
<dbReference type="Proteomes" id="UP000286415">
    <property type="component" value="Unassembled WGS sequence"/>
</dbReference>
<feature type="compositionally biased region" description="Basic and acidic residues" evidence="10">
    <location>
        <begin position="1120"/>
        <end position="1138"/>
    </location>
</feature>
<keyword evidence="8" id="KW-0325">Glycoprotein</keyword>
<feature type="region of interest" description="Disordered" evidence="10">
    <location>
        <begin position="1101"/>
        <end position="1156"/>
    </location>
</feature>
<dbReference type="Pfam" id="PF00028">
    <property type="entry name" value="Cadherin"/>
    <property type="match status" value="2"/>
</dbReference>
<dbReference type="Pfam" id="PF08266">
    <property type="entry name" value="Cadherin_2"/>
    <property type="match status" value="1"/>
</dbReference>
<dbReference type="GO" id="GO:0005886">
    <property type="term" value="C:plasma membrane"/>
    <property type="evidence" value="ECO:0007669"/>
    <property type="project" value="InterPro"/>
</dbReference>
<feature type="region of interest" description="Disordered" evidence="10">
    <location>
        <begin position="1497"/>
        <end position="1520"/>
    </location>
</feature>
<gene>
    <name evidence="13" type="ORF">CSKR_100272</name>
</gene>
<keyword evidence="5" id="KW-0130">Cell adhesion</keyword>
<reference evidence="13 14" key="2">
    <citation type="journal article" date="2021" name="Genomics">
        <title>High-quality reference genome for Clonorchis sinensis.</title>
        <authorList>
            <person name="Young N.D."/>
            <person name="Stroehlein A.J."/>
            <person name="Kinkar L."/>
            <person name="Wang T."/>
            <person name="Sohn W.M."/>
            <person name="Chang B.C.H."/>
            <person name="Kaur P."/>
            <person name="Weisz D."/>
            <person name="Dudchenko O."/>
            <person name="Aiden E.L."/>
            <person name="Korhonen P.K."/>
            <person name="Gasser R.B."/>
        </authorList>
    </citation>
    <scope>NUCLEOTIDE SEQUENCE [LARGE SCALE GENOMIC DNA]</scope>
    <source>
        <strain evidence="13">Cs-k2</strain>
    </source>
</reference>
<dbReference type="SUPFAM" id="SSF49313">
    <property type="entry name" value="Cadherin-like"/>
    <property type="match status" value="6"/>
</dbReference>
<evidence type="ECO:0000256" key="10">
    <source>
        <dbReference type="SAM" id="MobiDB-lite"/>
    </source>
</evidence>
<dbReference type="PROSITE" id="PS50268">
    <property type="entry name" value="CADHERIN_2"/>
    <property type="match status" value="7"/>
</dbReference>
<dbReference type="SMART" id="SM00112">
    <property type="entry name" value="CA"/>
    <property type="match status" value="7"/>
</dbReference>
<dbReference type="InterPro" id="IPR002126">
    <property type="entry name" value="Cadherin-like_dom"/>
</dbReference>
<comment type="caution">
    <text evidence="13">The sequence shown here is derived from an EMBL/GenBank/DDBJ whole genome shotgun (WGS) entry which is preliminary data.</text>
</comment>
<evidence type="ECO:0000313" key="13">
    <source>
        <dbReference type="EMBL" id="KAG5449072.1"/>
    </source>
</evidence>
<reference evidence="13 14" key="1">
    <citation type="journal article" date="2018" name="Biotechnol. Adv.">
        <title>Improved genomic resources and new bioinformatic workflow for the carcinogenic parasite Clonorchis sinensis: Biotechnological implications.</title>
        <authorList>
            <person name="Wang D."/>
            <person name="Korhonen P.K."/>
            <person name="Gasser R.B."/>
            <person name="Young N.D."/>
        </authorList>
    </citation>
    <scope>NUCLEOTIDE SEQUENCE [LARGE SCALE GENOMIC DNA]</scope>
    <source>
        <strain evidence="13">Cs-k2</strain>
    </source>
</reference>
<dbReference type="OrthoDB" id="6252479at2759"/>
<dbReference type="PROSITE" id="PS00232">
    <property type="entry name" value="CADHERIN_1"/>
    <property type="match status" value="4"/>
</dbReference>
<keyword evidence="3" id="KW-0677">Repeat</keyword>
<feature type="domain" description="Cadherin" evidence="12">
    <location>
        <begin position="356"/>
        <end position="495"/>
    </location>
</feature>
<dbReference type="PRINTS" id="PR00205">
    <property type="entry name" value="CADHERIN"/>
</dbReference>
<dbReference type="InterPro" id="IPR013164">
    <property type="entry name" value="Cadherin_N"/>
</dbReference>
<evidence type="ECO:0000256" key="7">
    <source>
        <dbReference type="ARBA" id="ARBA00023136"/>
    </source>
</evidence>
<sequence>MRILQATMLPISMDTKILFLTIVTVCASIPLVSPIHIPPGSVQRERRISVNRETLFYKVVEESTRGTLVGNVAKDFSKLLPERQTQIFSDTLKLDLTITNWRDRAVQLFTLDSATGYLRVATPPDREIICPSVNAINMVKPTEPAENLETSLLFDTDVYAQNEQNYVRGTQGSDMPCVIDIKLAYRFREVSPDKEDKQLKILEDPGLLTVRIEIEDINDHAPTFPQSRLMLELGEVSAIQGTTSIELPTAFDPDSGRNGSVLYRLYESSQELRGSSQYGISHNTIPAPAATQQSSTFRLEGNPLRLVLTAALDWETTKEFNLIVFAQDNGVPKARVGQLNVHVTVRDENDNAPEFLQPEYSVVINESVLRGAIILELTAKDADSSSNGQLTFSMAQPLNAQEKIAMQYFGIRTIASNEAAIYVILTPDVDELRRQPTLNVGTVDDFADRVDGSGHASQQFVFHVVVRDNGYPRQLSSRAKITITVVDVNDMAPAIFVSYLNSPKSQDSGKSEYSLTPMPGERTRGIVAENVARAFVAFVTVQDYDSGPWGQVRCHTTNDDFALFPVGESSTDVTSSFNSEQFGLRNDVQTLQSGWGEIGFKLLAVKPFDREKMSEVTFYIVCVDNPTSTIPKYQEATSLFLSSTQRNYNPSSGYSSSTSQLTGTTLVRVMIADENDNAPQFSKSQYVFIIDESDGKTGRPITQGMGRFVGQVIATDADHSSHVTYTIAQALMESFSIEPDTGKIYIKRQVDREKIVETLQASDSDNVDGLKSKIEGDGNVYMTLPVTATDGRYNVTANVRLLIQDINDNPPVFTKSHYEFSIPENEQPAHSGCIGVIQARDNDIGQNAHIVYQLMDIRDSPSSGISNLSNFESHRTWIRSLFTISSKSGQLHLMRKLDREQQTHYIFYVLATDNPPEGRTQPAWKSPDSALALSAVSHTATATVTVIVEDVNDNAPKITYPPPHGIVNVESGAPAGHNLFTVVAEDPDAGENGTVRFGLHLATFEKSRSNTLLRNGNSTQPSLDMGTVNAKSNGGLFSIDPATGLVFVVEKLVDQSANYLLVIEAHDMGRPEQRKVTSTVTVRVQNSQLLNALAAFQAGVTNSKEQQAERNKVQAPRFLSNDRDAADPTSQRSRDSEQGRSIQTMRTKNEATSDGEPLFSPIYRNRLLPLTERTIVVILATIFGLLLLITVVLILLIKRRRDQEQQVSAQKDKYDFPRPNNNAVKVELLRSGGQSTSPPVNPNDEDTANVSAADFATLPRIRPIIIHEGQFVELDNNYTNNSANVNIYGDHLNSLQSQRDYQRIIPAHFISSVVPPVVHSPQTNSLSGSNERCLSSSLELLNSHGPTDANGTVSRQAARDTQLALAQADLSAKRKLSVRGARNDSRYQTIDFLLGSNEGVRGLSNPKNFSNSFDKQNYQKHPKDNKFSTAEVMEPRANSNRYTEAEKTLSRNAPRIACEQVPEYPDVQRMSEAGQVQSTKPNFVPILDKMELKQIIIASDNQTNPPTQKQQYSEKSRKDNGEGKMCYVFEDNSCDNRQCGLNEETKNVVQSKGVSFV</sequence>
<evidence type="ECO:0000256" key="2">
    <source>
        <dbReference type="ARBA" id="ARBA00022692"/>
    </source>
</evidence>
<evidence type="ECO:0000256" key="6">
    <source>
        <dbReference type="ARBA" id="ARBA00022989"/>
    </source>
</evidence>
<accession>A0A8T1MJK5</accession>
<evidence type="ECO:0000313" key="14">
    <source>
        <dbReference type="Proteomes" id="UP000286415"/>
    </source>
</evidence>
<evidence type="ECO:0000256" key="9">
    <source>
        <dbReference type="PROSITE-ProRule" id="PRU00043"/>
    </source>
</evidence>
<dbReference type="GO" id="GO:0005509">
    <property type="term" value="F:calcium ion binding"/>
    <property type="evidence" value="ECO:0007669"/>
    <property type="project" value="UniProtKB-UniRule"/>
</dbReference>
<comment type="subcellular location">
    <subcellularLocation>
        <location evidence="1">Membrane</location>
        <topology evidence="1">Single-pass membrane protein</topology>
    </subcellularLocation>
</comment>
<dbReference type="InterPro" id="IPR015919">
    <property type="entry name" value="Cadherin-like_sf"/>
</dbReference>
<evidence type="ECO:0000256" key="5">
    <source>
        <dbReference type="ARBA" id="ARBA00022889"/>
    </source>
</evidence>
<feature type="domain" description="Cadherin" evidence="12">
    <location>
        <begin position="706"/>
        <end position="813"/>
    </location>
</feature>
<feature type="domain" description="Cadherin" evidence="12">
    <location>
        <begin position="814"/>
        <end position="958"/>
    </location>
</feature>
<feature type="compositionally biased region" description="Polar residues" evidence="10">
    <location>
        <begin position="1139"/>
        <end position="1152"/>
    </location>
</feature>
<evidence type="ECO:0000256" key="4">
    <source>
        <dbReference type="ARBA" id="ARBA00022837"/>
    </source>
</evidence>
<dbReference type="InterPro" id="IPR050174">
    <property type="entry name" value="Protocadherin/Cadherin-CA"/>
</dbReference>
<keyword evidence="7 11" id="KW-0472">Membrane</keyword>
<dbReference type="CDD" id="cd11304">
    <property type="entry name" value="Cadherin_repeat"/>
    <property type="match status" value="6"/>
</dbReference>
<dbReference type="PANTHER" id="PTHR24028:SF146">
    <property type="entry name" value="CADHERIN 96CB, ISOFORM D-RELATED"/>
    <property type="match status" value="1"/>
</dbReference>
<keyword evidence="4 9" id="KW-0106">Calcium</keyword>
<name>A0A8T1MJK5_CLOSI</name>
<feature type="compositionally biased region" description="Polar residues" evidence="10">
    <location>
        <begin position="1499"/>
        <end position="1511"/>
    </location>
</feature>